<dbReference type="AlphaFoldDB" id="A0A2M7R6Y6"/>
<name>A0A2M7R6Y6_9BACT</name>
<evidence type="ECO:0008006" key="3">
    <source>
        <dbReference type="Google" id="ProtNLM"/>
    </source>
</evidence>
<evidence type="ECO:0000313" key="1">
    <source>
        <dbReference type="EMBL" id="PIY89526.1"/>
    </source>
</evidence>
<reference evidence="2" key="1">
    <citation type="submission" date="2017-09" db="EMBL/GenBank/DDBJ databases">
        <title>Depth-based differentiation of microbial function through sediment-hosted aquifers and enrichment of novel symbionts in the deep terrestrial subsurface.</title>
        <authorList>
            <person name="Probst A.J."/>
            <person name="Ladd B."/>
            <person name="Jarett J.K."/>
            <person name="Geller-Mcgrath D.E."/>
            <person name="Sieber C.M.K."/>
            <person name="Emerson J.B."/>
            <person name="Anantharaman K."/>
            <person name="Thomas B.C."/>
            <person name="Malmstrom R."/>
            <person name="Stieglmeier M."/>
            <person name="Klingl A."/>
            <person name="Woyke T."/>
            <person name="Ryan C.M."/>
            <person name="Banfield J.F."/>
        </authorList>
    </citation>
    <scope>NUCLEOTIDE SEQUENCE [LARGE SCALE GENOMIC DNA]</scope>
</reference>
<organism evidence="1 2">
    <name type="scientific">Candidatus Nealsonbacteria bacterium CG_4_10_14_0_8_um_filter_37_14</name>
    <dbReference type="NCBI Taxonomy" id="1974684"/>
    <lineage>
        <taxon>Bacteria</taxon>
        <taxon>Candidatus Nealsoniibacteriota</taxon>
    </lineage>
</organism>
<dbReference type="EMBL" id="PFLW01000020">
    <property type="protein sequence ID" value="PIY89526.1"/>
    <property type="molecule type" value="Genomic_DNA"/>
</dbReference>
<gene>
    <name evidence="1" type="ORF">COY73_00700</name>
</gene>
<dbReference type="Proteomes" id="UP000230767">
    <property type="component" value="Unassembled WGS sequence"/>
</dbReference>
<protein>
    <recommendedName>
        <fullName evidence="3">HEPN domain-containing protein</fullName>
    </recommendedName>
</protein>
<proteinExistence type="predicted"/>
<sequence length="70" mass="8188">MAGVILGEEFKELIEIIDRYRIKRNKAIYQPAAFISKSEAEGILETAKEYWQAAKKYLKEKSSQLELFDF</sequence>
<accession>A0A2M7R6Y6</accession>
<evidence type="ECO:0000313" key="2">
    <source>
        <dbReference type="Proteomes" id="UP000230767"/>
    </source>
</evidence>
<comment type="caution">
    <text evidence="1">The sequence shown here is derived from an EMBL/GenBank/DDBJ whole genome shotgun (WGS) entry which is preliminary data.</text>
</comment>
<dbReference type="Gene3D" id="1.20.120.330">
    <property type="entry name" value="Nucleotidyltransferases domain 2"/>
    <property type="match status" value="1"/>
</dbReference>